<feature type="region of interest" description="Disordered" evidence="1">
    <location>
        <begin position="38"/>
        <end position="71"/>
    </location>
</feature>
<protein>
    <submittedName>
        <fullName evidence="2">SFRICE_020495</fullName>
    </submittedName>
</protein>
<name>A0A2H1W3L8_SPOFR</name>
<evidence type="ECO:0000313" key="2">
    <source>
        <dbReference type="EMBL" id="SOQ47633.1"/>
    </source>
</evidence>
<sequence>MYTHFSPFVFNTSPDLVAIPKTPCPAVALAITRPARGIHTRASTRANEAPDGKQSPPPTVTRKTSGVTSRGITPVEPAYSCRSLALPHFTINNVHLGEFKRGKFVLVYVFLECDRESET</sequence>
<dbReference type="EMBL" id="ODYU01006092">
    <property type="protein sequence ID" value="SOQ47633.1"/>
    <property type="molecule type" value="Genomic_DNA"/>
</dbReference>
<evidence type="ECO:0000256" key="1">
    <source>
        <dbReference type="SAM" id="MobiDB-lite"/>
    </source>
</evidence>
<dbReference type="AlphaFoldDB" id="A0A2H1W3L8"/>
<feature type="compositionally biased region" description="Polar residues" evidence="1">
    <location>
        <begin position="61"/>
        <end position="71"/>
    </location>
</feature>
<proteinExistence type="predicted"/>
<accession>A0A2H1W3L8</accession>
<organism evidence="2">
    <name type="scientific">Spodoptera frugiperda</name>
    <name type="common">Fall armyworm</name>
    <dbReference type="NCBI Taxonomy" id="7108"/>
    <lineage>
        <taxon>Eukaryota</taxon>
        <taxon>Metazoa</taxon>
        <taxon>Ecdysozoa</taxon>
        <taxon>Arthropoda</taxon>
        <taxon>Hexapoda</taxon>
        <taxon>Insecta</taxon>
        <taxon>Pterygota</taxon>
        <taxon>Neoptera</taxon>
        <taxon>Endopterygota</taxon>
        <taxon>Lepidoptera</taxon>
        <taxon>Glossata</taxon>
        <taxon>Ditrysia</taxon>
        <taxon>Noctuoidea</taxon>
        <taxon>Noctuidae</taxon>
        <taxon>Amphipyrinae</taxon>
        <taxon>Spodoptera</taxon>
    </lineage>
</organism>
<gene>
    <name evidence="2" type="ORF">SFRICE_020495</name>
</gene>
<reference evidence="2" key="1">
    <citation type="submission" date="2016-07" db="EMBL/GenBank/DDBJ databases">
        <authorList>
            <person name="Bretaudeau A."/>
        </authorList>
    </citation>
    <scope>NUCLEOTIDE SEQUENCE</scope>
    <source>
        <strain evidence="2">Rice</strain>
        <tissue evidence="2">Whole body</tissue>
    </source>
</reference>